<comment type="caution">
    <text evidence="5">The sequence shown here is derived from an EMBL/GenBank/DDBJ whole genome shotgun (WGS) entry which is preliminary data.</text>
</comment>
<keyword evidence="4" id="KW-0732">Signal</keyword>
<dbReference type="Proteomes" id="UP001177023">
    <property type="component" value="Unassembled WGS sequence"/>
</dbReference>
<evidence type="ECO:0000256" key="4">
    <source>
        <dbReference type="SAM" id="SignalP"/>
    </source>
</evidence>
<name>A0AA36CVU0_9BILA</name>
<reference evidence="5" key="1">
    <citation type="submission" date="2023-06" db="EMBL/GenBank/DDBJ databases">
        <authorList>
            <person name="Delattre M."/>
        </authorList>
    </citation>
    <scope>NUCLEOTIDE SEQUENCE</scope>
    <source>
        <strain evidence="5">AF72</strain>
    </source>
</reference>
<organism evidence="5 6">
    <name type="scientific">Mesorhabditis spiculigera</name>
    <dbReference type="NCBI Taxonomy" id="96644"/>
    <lineage>
        <taxon>Eukaryota</taxon>
        <taxon>Metazoa</taxon>
        <taxon>Ecdysozoa</taxon>
        <taxon>Nematoda</taxon>
        <taxon>Chromadorea</taxon>
        <taxon>Rhabditida</taxon>
        <taxon>Rhabditina</taxon>
        <taxon>Rhabditomorpha</taxon>
        <taxon>Rhabditoidea</taxon>
        <taxon>Rhabditidae</taxon>
        <taxon>Mesorhabditinae</taxon>
        <taxon>Mesorhabditis</taxon>
    </lineage>
</organism>
<evidence type="ECO:0000313" key="5">
    <source>
        <dbReference type="EMBL" id="CAJ0575974.1"/>
    </source>
</evidence>
<keyword evidence="6" id="KW-1185">Reference proteome</keyword>
<dbReference type="SUPFAM" id="SSF50814">
    <property type="entry name" value="Lipocalins"/>
    <property type="match status" value="1"/>
</dbReference>
<keyword evidence="3" id="KW-0446">Lipid-binding</keyword>
<feature type="non-terminal residue" evidence="5">
    <location>
        <position position="1"/>
    </location>
</feature>
<feature type="signal peptide" evidence="4">
    <location>
        <begin position="1"/>
        <end position="17"/>
    </location>
</feature>
<dbReference type="AlphaFoldDB" id="A0AA36CVU0"/>
<dbReference type="Gene3D" id="2.40.128.20">
    <property type="match status" value="1"/>
</dbReference>
<protein>
    <recommendedName>
        <fullName evidence="7">Cytosolic fatty-acid binding proteins domain-containing protein</fullName>
    </recommendedName>
</protein>
<gene>
    <name evidence="5" type="ORF">MSPICULIGERA_LOCUS14274</name>
</gene>
<keyword evidence="2" id="KW-0813">Transport</keyword>
<proteinExistence type="inferred from homology"/>
<evidence type="ECO:0008006" key="7">
    <source>
        <dbReference type="Google" id="ProtNLM"/>
    </source>
</evidence>
<dbReference type="GO" id="GO:0008289">
    <property type="term" value="F:lipid binding"/>
    <property type="evidence" value="ECO:0007669"/>
    <property type="project" value="UniProtKB-KW"/>
</dbReference>
<dbReference type="InterPro" id="IPR012674">
    <property type="entry name" value="Calycin"/>
</dbReference>
<evidence type="ECO:0000313" key="6">
    <source>
        <dbReference type="Proteomes" id="UP001177023"/>
    </source>
</evidence>
<dbReference type="PANTHER" id="PTHR22725">
    <property type="entry name" value="FATTY ACID-BINDING PROTEIN HOMOLOG 1-RELATED-RELATED"/>
    <property type="match status" value="1"/>
</dbReference>
<dbReference type="PANTHER" id="PTHR22725:SF9">
    <property type="entry name" value="FATTY ACID-BINDING PROTEIN HOMOLOG 3"/>
    <property type="match status" value="1"/>
</dbReference>
<evidence type="ECO:0000256" key="3">
    <source>
        <dbReference type="ARBA" id="ARBA00023121"/>
    </source>
</evidence>
<dbReference type="CDD" id="cd00742">
    <property type="entry name" value="FABP"/>
    <property type="match status" value="1"/>
</dbReference>
<evidence type="ECO:0000256" key="2">
    <source>
        <dbReference type="ARBA" id="ARBA00022448"/>
    </source>
</evidence>
<dbReference type="PRINTS" id="PR00178">
    <property type="entry name" value="FATTYACIDBP"/>
</dbReference>
<dbReference type="InterPro" id="IPR000463">
    <property type="entry name" value="Fatty_acid-bd"/>
</dbReference>
<dbReference type="EMBL" id="CATQJA010002641">
    <property type="protein sequence ID" value="CAJ0575974.1"/>
    <property type="molecule type" value="Genomic_DNA"/>
</dbReference>
<evidence type="ECO:0000256" key="1">
    <source>
        <dbReference type="ARBA" id="ARBA00008390"/>
    </source>
</evidence>
<feature type="chain" id="PRO_5041436947" description="Cytosolic fatty-acid binding proteins domain-containing protein" evidence="4">
    <location>
        <begin position="18"/>
        <end position="159"/>
    </location>
</feature>
<dbReference type="InterPro" id="IPR040094">
    <property type="entry name" value="Lbp1-4"/>
</dbReference>
<comment type="similarity">
    <text evidence="1">Belongs to the calycin superfamily. Fatty-acid binding protein (FABP) family.</text>
</comment>
<accession>A0AA36CVU0</accession>
<sequence length="159" mass="18203">MKCLLLFLGLFAVSAWATKSIPDEFLGKWAHEKDENFDEFLQKKGVGWLTRKLILFSSVTKVFAKDKKSNGYVMESLTSKKNVKYEGVQLGKEFTAAGMDSTKHKITFDFADGKLTEKHIRFESEGQPEETYAYYVKDGKLIMEMTNGDLVAKRYFKKA</sequence>